<proteinExistence type="predicted"/>
<evidence type="ECO:0000256" key="1">
    <source>
        <dbReference type="ARBA" id="ARBA00022603"/>
    </source>
</evidence>
<dbReference type="OrthoDB" id="9791837at2"/>
<keyword evidence="2 4" id="KW-0808">Transferase</keyword>
<evidence type="ECO:0000256" key="2">
    <source>
        <dbReference type="ARBA" id="ARBA00022679"/>
    </source>
</evidence>
<evidence type="ECO:0000259" key="3">
    <source>
        <dbReference type="Pfam" id="PF13649"/>
    </source>
</evidence>
<dbReference type="EMBL" id="FNRM01000001">
    <property type="protein sequence ID" value="SEA10067.1"/>
    <property type="molecule type" value="Genomic_DNA"/>
</dbReference>
<name>A0A1H3YEU9_ALKAM</name>
<dbReference type="GO" id="GO:0008168">
    <property type="term" value="F:methyltransferase activity"/>
    <property type="evidence" value="ECO:0007669"/>
    <property type="project" value="UniProtKB-KW"/>
</dbReference>
<dbReference type="InterPro" id="IPR029063">
    <property type="entry name" value="SAM-dependent_MTases_sf"/>
</dbReference>
<dbReference type="InterPro" id="IPR041698">
    <property type="entry name" value="Methyltransf_25"/>
</dbReference>
<gene>
    <name evidence="4" type="ORF">SAMN04488051_101658</name>
</gene>
<reference evidence="4 5" key="1">
    <citation type="submission" date="2016-10" db="EMBL/GenBank/DDBJ databases">
        <authorList>
            <person name="de Groot N.N."/>
        </authorList>
    </citation>
    <scope>NUCLEOTIDE SEQUENCE [LARGE SCALE GENOMIC DNA]</scope>
    <source>
        <strain evidence="4 5">CGMCC 1.3430</strain>
    </source>
</reference>
<dbReference type="PANTHER" id="PTHR43861">
    <property type="entry name" value="TRANS-ACONITATE 2-METHYLTRANSFERASE-RELATED"/>
    <property type="match status" value="1"/>
</dbReference>
<dbReference type="CDD" id="cd02440">
    <property type="entry name" value="AdoMet_MTases"/>
    <property type="match status" value="1"/>
</dbReference>
<dbReference type="STRING" id="152573.SAMN04488051_101658"/>
<dbReference type="SUPFAM" id="SSF53335">
    <property type="entry name" value="S-adenosyl-L-methionine-dependent methyltransferases"/>
    <property type="match status" value="1"/>
</dbReference>
<keyword evidence="1 4" id="KW-0489">Methyltransferase</keyword>
<dbReference type="RefSeq" id="WP_091339340.1">
    <property type="nucleotide sequence ID" value="NZ_FNRM01000001.1"/>
</dbReference>
<organism evidence="4 5">
    <name type="scientific">Alkalimonas amylolytica</name>
    <dbReference type="NCBI Taxonomy" id="152573"/>
    <lineage>
        <taxon>Bacteria</taxon>
        <taxon>Pseudomonadati</taxon>
        <taxon>Pseudomonadota</taxon>
        <taxon>Gammaproteobacteria</taxon>
        <taxon>Alkalimonas</taxon>
    </lineage>
</organism>
<accession>A0A1H3YEU9</accession>
<dbReference type="PANTHER" id="PTHR43861:SF1">
    <property type="entry name" value="TRANS-ACONITATE 2-METHYLTRANSFERASE"/>
    <property type="match status" value="1"/>
</dbReference>
<dbReference type="GO" id="GO:0032259">
    <property type="term" value="P:methylation"/>
    <property type="evidence" value="ECO:0007669"/>
    <property type="project" value="UniProtKB-KW"/>
</dbReference>
<dbReference type="Gene3D" id="3.40.50.150">
    <property type="entry name" value="Vaccinia Virus protein VP39"/>
    <property type="match status" value="1"/>
</dbReference>
<evidence type="ECO:0000313" key="4">
    <source>
        <dbReference type="EMBL" id="SEA10067.1"/>
    </source>
</evidence>
<dbReference type="AlphaFoldDB" id="A0A1H3YEU9"/>
<keyword evidence="5" id="KW-1185">Reference proteome</keyword>
<evidence type="ECO:0000313" key="5">
    <source>
        <dbReference type="Proteomes" id="UP000198773"/>
    </source>
</evidence>
<protein>
    <submittedName>
        <fullName evidence="4">Methyltransferase domain-containing protein</fullName>
    </submittedName>
</protein>
<sequence>MDEAQFNKPASAYSKDASRRGSRDKIFYPSLLKLIPSFTGKSVLDLACGDGSFSRVISKLNPSKVVAVDISKDQIDKAIELSGHQTVIKYINANACDIKHIDPFDIIIGNFFLHYAPSIDDLKKYCKHISLNLKPGGLFIGLNENPVKPIKDSKSFGVAVECVDGVVHDSCTIRRTHYDSEGNELFNFTHRHFHLNTYELSLRESGMYNVTWHKLRNMQHGDADDAMAKHWASYISQSTVSILSANKSLDDK</sequence>
<feature type="domain" description="Methyltransferase" evidence="3">
    <location>
        <begin position="43"/>
        <end position="137"/>
    </location>
</feature>
<dbReference type="Pfam" id="PF13649">
    <property type="entry name" value="Methyltransf_25"/>
    <property type="match status" value="1"/>
</dbReference>
<dbReference type="Proteomes" id="UP000198773">
    <property type="component" value="Unassembled WGS sequence"/>
</dbReference>